<proteinExistence type="predicted"/>
<protein>
    <submittedName>
        <fullName evidence="1">Uncharacterized protein</fullName>
    </submittedName>
</protein>
<sequence>MHAPLTTPRQQYYQLMALVCEDLPTTAVDTLVRQGHEATAEQLRAVRQSRKTHLGWLIDLVRVGLPDFVIPAELLPVVPVRRPAPLFH</sequence>
<keyword evidence="2" id="KW-1185">Reference proteome</keyword>
<dbReference type="RefSeq" id="WP_305006824.1">
    <property type="nucleotide sequence ID" value="NZ_JAUQSY010000007.1"/>
</dbReference>
<gene>
    <name evidence="1" type="ORF">Q5H93_12285</name>
</gene>
<name>A0ABT9BCX7_9BACT</name>
<comment type="caution">
    <text evidence="1">The sequence shown here is derived from an EMBL/GenBank/DDBJ whole genome shotgun (WGS) entry which is preliminary data.</text>
</comment>
<reference evidence="1" key="1">
    <citation type="submission" date="2023-07" db="EMBL/GenBank/DDBJ databases">
        <authorList>
            <person name="Kim M.K."/>
        </authorList>
    </citation>
    <scope>NUCLEOTIDE SEQUENCE</scope>
    <source>
        <strain evidence="1">ASUV-10-1</strain>
    </source>
</reference>
<evidence type="ECO:0000313" key="2">
    <source>
        <dbReference type="Proteomes" id="UP001176429"/>
    </source>
</evidence>
<evidence type="ECO:0000313" key="1">
    <source>
        <dbReference type="EMBL" id="MDO7875513.1"/>
    </source>
</evidence>
<organism evidence="1 2">
    <name type="scientific">Hymenobacter aranciens</name>
    <dbReference type="NCBI Taxonomy" id="3063996"/>
    <lineage>
        <taxon>Bacteria</taxon>
        <taxon>Pseudomonadati</taxon>
        <taxon>Bacteroidota</taxon>
        <taxon>Cytophagia</taxon>
        <taxon>Cytophagales</taxon>
        <taxon>Hymenobacteraceae</taxon>
        <taxon>Hymenobacter</taxon>
    </lineage>
</organism>
<accession>A0ABT9BCX7</accession>
<dbReference type="Proteomes" id="UP001176429">
    <property type="component" value="Unassembled WGS sequence"/>
</dbReference>
<dbReference type="EMBL" id="JAUQSY010000007">
    <property type="protein sequence ID" value="MDO7875513.1"/>
    <property type="molecule type" value="Genomic_DNA"/>
</dbReference>